<gene>
    <name evidence="1" type="ORF">B5G02_02205</name>
</gene>
<sequence>MSAVQMNVRMDYALKASGNAVIAELGYTPSQVVRALWEYATVQGTLPPALTHLLRADQDAGAMDSGTPDRASKGALIVSSFYQKVGIEEPVGGDIDYDELRELAAAEQLEKWGLA</sequence>
<evidence type="ECO:0000313" key="1">
    <source>
        <dbReference type="EMBL" id="OUN89314.1"/>
    </source>
</evidence>
<proteinExistence type="predicted"/>
<organism evidence="1 2">
    <name type="scientific">[Collinsella] massiliensis</name>
    <dbReference type="NCBI Taxonomy" id="1232426"/>
    <lineage>
        <taxon>Bacteria</taxon>
        <taxon>Bacillati</taxon>
        <taxon>Actinomycetota</taxon>
        <taxon>Coriobacteriia</taxon>
        <taxon>Coriobacteriales</taxon>
        <taxon>Coriobacteriaceae</taxon>
        <taxon>Enorma</taxon>
    </lineage>
</organism>
<dbReference type="InterPro" id="IPR013321">
    <property type="entry name" value="Arc_rbn_hlx_hlx"/>
</dbReference>
<protein>
    <recommendedName>
        <fullName evidence="3">Translation repressor RelB</fullName>
    </recommendedName>
</protein>
<accession>A0A1Y3XUW0</accession>
<comment type="caution">
    <text evidence="1">The sequence shown here is derived from an EMBL/GenBank/DDBJ whole genome shotgun (WGS) entry which is preliminary data.</text>
</comment>
<dbReference type="RefSeq" id="WP_094335001.1">
    <property type="nucleotide sequence ID" value="NZ_NFIE01000004.1"/>
</dbReference>
<reference evidence="2" key="1">
    <citation type="submission" date="2017-04" db="EMBL/GenBank/DDBJ databases">
        <title>Function of individual gut microbiota members based on whole genome sequencing of pure cultures obtained from chicken caecum.</title>
        <authorList>
            <person name="Medvecky M."/>
            <person name="Cejkova D."/>
            <person name="Polansky O."/>
            <person name="Karasova D."/>
            <person name="Kubasova T."/>
            <person name="Cizek A."/>
            <person name="Rychlik I."/>
        </authorList>
    </citation>
    <scope>NUCLEOTIDE SEQUENCE [LARGE SCALE GENOMIC DNA]</scope>
    <source>
        <strain evidence="2">An5</strain>
    </source>
</reference>
<dbReference type="OrthoDB" id="3174770at2"/>
<keyword evidence="2" id="KW-1185">Reference proteome</keyword>
<dbReference type="EMBL" id="NFIE01000004">
    <property type="protein sequence ID" value="OUN89314.1"/>
    <property type="molecule type" value="Genomic_DNA"/>
</dbReference>
<dbReference type="GO" id="GO:0006355">
    <property type="term" value="P:regulation of DNA-templated transcription"/>
    <property type="evidence" value="ECO:0007669"/>
    <property type="project" value="InterPro"/>
</dbReference>
<dbReference type="Pfam" id="PF04221">
    <property type="entry name" value="RelB"/>
    <property type="match status" value="1"/>
</dbReference>
<evidence type="ECO:0000313" key="2">
    <source>
        <dbReference type="Proteomes" id="UP000195781"/>
    </source>
</evidence>
<dbReference type="Gene3D" id="1.10.1220.10">
    <property type="entry name" value="Met repressor-like"/>
    <property type="match status" value="1"/>
</dbReference>
<dbReference type="InterPro" id="IPR007337">
    <property type="entry name" value="RelB/DinJ"/>
</dbReference>
<name>A0A1Y3XUW0_9ACTN</name>
<evidence type="ECO:0008006" key="3">
    <source>
        <dbReference type="Google" id="ProtNLM"/>
    </source>
</evidence>
<dbReference type="Proteomes" id="UP000195781">
    <property type="component" value="Unassembled WGS sequence"/>
</dbReference>
<dbReference type="AlphaFoldDB" id="A0A1Y3XUW0"/>